<dbReference type="GO" id="GO:0030488">
    <property type="term" value="P:tRNA methylation"/>
    <property type="evidence" value="ECO:0007669"/>
    <property type="project" value="TreeGrafter"/>
</dbReference>
<sequence>MSTLNQTPSAGRLHISFFGCRNAGKSSVVNAVTGQELSIVSDIKGTTTDPVTKSMELLPLGPVVIIDTPGIDDVGELGELRVKRTKRILNKTDIAVLVVDATAGPTTADQELITLFREKELPYLIVYNKSDLISPIPDAGEHEIWVSALKKTNIQELKERLGHLIQTDTMTKKLVGHLLKPLDTVILVCPIDESAPKGRLILPQQQAIRDVLEAGAIAVVVREHELAAALDQLGNKAAMVITDSQAFSMVGKITPDSIPLTSFSILMANYKGFLKTAVAGVSALKNLQDGDTVLIAEGCTHHRQCNDIGTVKLPNWLQQYTGKSLNFQFCSGTEFPENLAPYSMVIHCGGCMLNHREIQYRMRTATDQSIPFTNYGTIIALITGTLARSLCIFPEIHEML</sequence>
<organism evidence="6 7">
    <name type="scientific">Blautia segnis</name>
    <dbReference type="NCBI Taxonomy" id="2763030"/>
    <lineage>
        <taxon>Bacteria</taxon>
        <taxon>Bacillati</taxon>
        <taxon>Bacillota</taxon>
        <taxon>Clostridia</taxon>
        <taxon>Lachnospirales</taxon>
        <taxon>Lachnospiraceae</taxon>
        <taxon>Blautia</taxon>
    </lineage>
</organism>
<reference evidence="6 7" key="1">
    <citation type="submission" date="2020-08" db="EMBL/GenBank/DDBJ databases">
        <title>Genome public.</title>
        <authorList>
            <person name="Liu C."/>
            <person name="Sun Q."/>
        </authorList>
    </citation>
    <scope>NUCLEOTIDE SEQUENCE [LARGE SCALE GENOMIC DNA]</scope>
    <source>
        <strain evidence="6 7">BX17</strain>
    </source>
</reference>
<dbReference type="GO" id="GO:0005737">
    <property type="term" value="C:cytoplasm"/>
    <property type="evidence" value="ECO:0007669"/>
    <property type="project" value="TreeGrafter"/>
</dbReference>
<keyword evidence="1" id="KW-0547">Nucleotide-binding</keyword>
<evidence type="ECO:0000313" key="6">
    <source>
        <dbReference type="EMBL" id="MBC5651111.1"/>
    </source>
</evidence>
<feature type="domain" description="G" evidence="3">
    <location>
        <begin position="15"/>
        <end position="129"/>
    </location>
</feature>
<dbReference type="InterPro" id="IPR006073">
    <property type="entry name" value="GTP-bd"/>
</dbReference>
<evidence type="ECO:0000256" key="2">
    <source>
        <dbReference type="ARBA" id="ARBA00023134"/>
    </source>
</evidence>
<dbReference type="NCBIfam" id="TIGR03918">
    <property type="entry name" value="GTP_HydF"/>
    <property type="match status" value="1"/>
</dbReference>
<dbReference type="CDD" id="cd00880">
    <property type="entry name" value="Era_like"/>
    <property type="match status" value="1"/>
</dbReference>
<dbReference type="InterPro" id="IPR005225">
    <property type="entry name" value="Small_GTP-bd"/>
</dbReference>
<dbReference type="Gene3D" id="3.40.50.11420">
    <property type="match status" value="1"/>
</dbReference>
<protein>
    <submittedName>
        <fullName evidence="6">[FeFe] hydrogenase H-cluster maturation GTPase HydF</fullName>
    </submittedName>
</protein>
<keyword evidence="2" id="KW-0342">GTP-binding</keyword>
<dbReference type="PANTHER" id="PTHR42714:SF6">
    <property type="entry name" value="TRANSLATION INITIATION FACTOR IF-2"/>
    <property type="match status" value="1"/>
</dbReference>
<dbReference type="AlphaFoldDB" id="A0A8I0DR39"/>
<dbReference type="InterPro" id="IPR040644">
    <property type="entry name" value="HydF_tetramer"/>
</dbReference>
<dbReference type="InterPro" id="IPR023873">
    <property type="entry name" value="FeFe-hyd_GTPase_HydF"/>
</dbReference>
<evidence type="ECO:0000259" key="5">
    <source>
        <dbReference type="Pfam" id="PF18133"/>
    </source>
</evidence>
<dbReference type="Pfam" id="PF01926">
    <property type="entry name" value="MMR_HSR1"/>
    <property type="match status" value="1"/>
</dbReference>
<dbReference type="Gene3D" id="3.40.50.300">
    <property type="entry name" value="P-loop containing nucleotide triphosphate hydrolases"/>
    <property type="match status" value="1"/>
</dbReference>
<feature type="domain" description="Hydrogen maturase F dimerization" evidence="4">
    <location>
        <begin position="174"/>
        <end position="272"/>
    </location>
</feature>
<keyword evidence="7" id="KW-1185">Reference proteome</keyword>
<dbReference type="InterPro" id="IPR027417">
    <property type="entry name" value="P-loop_NTPase"/>
</dbReference>
<comment type="caution">
    <text evidence="6">The sequence shown here is derived from an EMBL/GenBank/DDBJ whole genome shotgun (WGS) entry which is preliminary data.</text>
</comment>
<accession>A0A8I0DR39</accession>
<dbReference type="InterPro" id="IPR041606">
    <property type="entry name" value="HydF_dimer"/>
</dbReference>
<dbReference type="EMBL" id="JACOOT010000019">
    <property type="protein sequence ID" value="MBC5651111.1"/>
    <property type="molecule type" value="Genomic_DNA"/>
</dbReference>
<evidence type="ECO:0000313" key="7">
    <source>
        <dbReference type="Proteomes" id="UP000652847"/>
    </source>
</evidence>
<dbReference type="Proteomes" id="UP000652847">
    <property type="component" value="Unassembled WGS sequence"/>
</dbReference>
<evidence type="ECO:0000256" key="1">
    <source>
        <dbReference type="ARBA" id="ARBA00022741"/>
    </source>
</evidence>
<dbReference type="NCBIfam" id="TIGR00231">
    <property type="entry name" value="small_GTP"/>
    <property type="match status" value="1"/>
</dbReference>
<dbReference type="RefSeq" id="WP_186901277.1">
    <property type="nucleotide sequence ID" value="NZ_JACOOT010000019.1"/>
</dbReference>
<dbReference type="Gene3D" id="3.40.50.11410">
    <property type="match status" value="1"/>
</dbReference>
<proteinExistence type="predicted"/>
<dbReference type="GO" id="GO:0005525">
    <property type="term" value="F:GTP binding"/>
    <property type="evidence" value="ECO:0007669"/>
    <property type="project" value="UniProtKB-KW"/>
</dbReference>
<evidence type="ECO:0000259" key="4">
    <source>
        <dbReference type="Pfam" id="PF18128"/>
    </source>
</evidence>
<dbReference type="GO" id="GO:0002098">
    <property type="term" value="P:tRNA wobble uridine modification"/>
    <property type="evidence" value="ECO:0007669"/>
    <property type="project" value="TreeGrafter"/>
</dbReference>
<dbReference type="Pfam" id="PF18133">
    <property type="entry name" value="HydF_tetramer"/>
    <property type="match status" value="1"/>
</dbReference>
<name>A0A8I0DR39_9FIRM</name>
<dbReference type="Pfam" id="PF18128">
    <property type="entry name" value="HydF_dimer"/>
    <property type="match status" value="1"/>
</dbReference>
<evidence type="ECO:0000259" key="3">
    <source>
        <dbReference type="Pfam" id="PF01926"/>
    </source>
</evidence>
<dbReference type="SUPFAM" id="SSF52540">
    <property type="entry name" value="P-loop containing nucleoside triphosphate hydrolases"/>
    <property type="match status" value="1"/>
</dbReference>
<feature type="domain" description="Hydrogen maturase F tetramerization" evidence="5">
    <location>
        <begin position="276"/>
        <end position="390"/>
    </location>
</feature>
<gene>
    <name evidence="6" type="primary">hydF</name>
    <name evidence="6" type="ORF">H8S54_08325</name>
</gene>
<dbReference type="PANTHER" id="PTHR42714">
    <property type="entry name" value="TRNA MODIFICATION GTPASE GTPBP3"/>
    <property type="match status" value="1"/>
</dbReference>